<dbReference type="EMBL" id="JBBWWQ010000007">
    <property type="protein sequence ID" value="KAK8943272.1"/>
    <property type="molecule type" value="Genomic_DNA"/>
</dbReference>
<name>A0AAP0BLC0_9ASPA</name>
<dbReference type="AlphaFoldDB" id="A0AAP0BLC0"/>
<evidence type="ECO:0000313" key="2">
    <source>
        <dbReference type="Proteomes" id="UP001418222"/>
    </source>
</evidence>
<keyword evidence="2" id="KW-1185">Reference proteome</keyword>
<evidence type="ECO:0000313" key="1">
    <source>
        <dbReference type="EMBL" id="KAK8943272.1"/>
    </source>
</evidence>
<comment type="caution">
    <text evidence="1">The sequence shown here is derived from an EMBL/GenBank/DDBJ whole genome shotgun (WGS) entry which is preliminary data.</text>
</comment>
<dbReference type="Proteomes" id="UP001418222">
    <property type="component" value="Unassembled WGS sequence"/>
</dbReference>
<organism evidence="1 2">
    <name type="scientific">Platanthera zijinensis</name>
    <dbReference type="NCBI Taxonomy" id="2320716"/>
    <lineage>
        <taxon>Eukaryota</taxon>
        <taxon>Viridiplantae</taxon>
        <taxon>Streptophyta</taxon>
        <taxon>Embryophyta</taxon>
        <taxon>Tracheophyta</taxon>
        <taxon>Spermatophyta</taxon>
        <taxon>Magnoliopsida</taxon>
        <taxon>Liliopsida</taxon>
        <taxon>Asparagales</taxon>
        <taxon>Orchidaceae</taxon>
        <taxon>Orchidoideae</taxon>
        <taxon>Orchideae</taxon>
        <taxon>Orchidinae</taxon>
        <taxon>Platanthera</taxon>
    </lineage>
</organism>
<accession>A0AAP0BLC0</accession>
<reference evidence="1 2" key="1">
    <citation type="journal article" date="2022" name="Nat. Plants">
        <title>Genomes of leafy and leafless Platanthera orchids illuminate the evolution of mycoheterotrophy.</title>
        <authorList>
            <person name="Li M.H."/>
            <person name="Liu K.W."/>
            <person name="Li Z."/>
            <person name="Lu H.C."/>
            <person name="Ye Q.L."/>
            <person name="Zhang D."/>
            <person name="Wang J.Y."/>
            <person name="Li Y.F."/>
            <person name="Zhong Z.M."/>
            <person name="Liu X."/>
            <person name="Yu X."/>
            <person name="Liu D.K."/>
            <person name="Tu X.D."/>
            <person name="Liu B."/>
            <person name="Hao Y."/>
            <person name="Liao X.Y."/>
            <person name="Jiang Y.T."/>
            <person name="Sun W.H."/>
            <person name="Chen J."/>
            <person name="Chen Y.Q."/>
            <person name="Ai Y."/>
            <person name="Zhai J.W."/>
            <person name="Wu S.S."/>
            <person name="Zhou Z."/>
            <person name="Hsiao Y.Y."/>
            <person name="Wu W.L."/>
            <person name="Chen Y.Y."/>
            <person name="Lin Y.F."/>
            <person name="Hsu J.L."/>
            <person name="Li C.Y."/>
            <person name="Wang Z.W."/>
            <person name="Zhao X."/>
            <person name="Zhong W.Y."/>
            <person name="Ma X.K."/>
            <person name="Ma L."/>
            <person name="Huang J."/>
            <person name="Chen G.Z."/>
            <person name="Huang M.Z."/>
            <person name="Huang L."/>
            <person name="Peng D.H."/>
            <person name="Luo Y.B."/>
            <person name="Zou S.Q."/>
            <person name="Chen S.P."/>
            <person name="Lan S."/>
            <person name="Tsai W.C."/>
            <person name="Van de Peer Y."/>
            <person name="Liu Z.J."/>
        </authorList>
    </citation>
    <scope>NUCLEOTIDE SEQUENCE [LARGE SCALE GENOMIC DNA]</scope>
    <source>
        <strain evidence="1">Lor287</strain>
    </source>
</reference>
<sequence length="80" mass="8658">MAAARRSDGGEGREPGQTCFACFLKPSVCLLLEQESGYLYTSDMRRAKCCLPPNAASRRMLPPAECCHLPNVVEDRGGAP</sequence>
<proteinExistence type="predicted"/>
<gene>
    <name evidence="1" type="ORF">KSP39_PZI009248</name>
</gene>
<protein>
    <submittedName>
        <fullName evidence="1">Uncharacterized protein</fullName>
    </submittedName>
</protein>